<comment type="catalytic activity">
    <reaction evidence="9 10">
        <text>L-histidyl-[translation elongation factor 2] + S-adenosyl-L-methionine = 2-[(3S)-amino-3-carboxypropyl]-L-histidyl-[translation elongation factor 2] + S-methyl-5'-thioadenosine + H(+)</text>
        <dbReference type="Rhea" id="RHEA:36783"/>
        <dbReference type="Rhea" id="RHEA-COMP:9748"/>
        <dbReference type="Rhea" id="RHEA-COMP:9749"/>
        <dbReference type="ChEBI" id="CHEBI:15378"/>
        <dbReference type="ChEBI" id="CHEBI:17509"/>
        <dbReference type="ChEBI" id="CHEBI:29979"/>
        <dbReference type="ChEBI" id="CHEBI:59789"/>
        <dbReference type="ChEBI" id="CHEBI:73995"/>
        <dbReference type="EC" id="2.5.1.108"/>
    </reaction>
</comment>
<dbReference type="InterPro" id="IPR042264">
    <property type="entry name" value="DPH1/DPH2_2"/>
</dbReference>
<dbReference type="GO" id="GO:0046872">
    <property type="term" value="F:metal ion binding"/>
    <property type="evidence" value="ECO:0007669"/>
    <property type="project" value="UniProtKB-KW"/>
</dbReference>
<accession>A0AA37BQ14</accession>
<evidence type="ECO:0000256" key="6">
    <source>
        <dbReference type="ARBA" id="ARBA00022723"/>
    </source>
</evidence>
<dbReference type="PANTHER" id="PTHR10762:SF1">
    <property type="entry name" value="2-(3-AMINO-3-CARBOXYPROPYL)HISTIDINE SYNTHASE SUBUNIT 1"/>
    <property type="match status" value="1"/>
</dbReference>
<dbReference type="SFLD" id="SFLDS00032">
    <property type="entry name" value="Radical_SAM_3-amino-3-carboxyp"/>
    <property type="match status" value="1"/>
</dbReference>
<keyword evidence="8 10" id="KW-0411">Iron-sulfur</keyword>
<comment type="pathway">
    <text evidence="2 10">Protein modification; peptidyl-diphthamide biosynthesis.</text>
</comment>
<keyword evidence="12" id="KW-1185">Reference proteome</keyword>
<dbReference type="Pfam" id="PF01866">
    <property type="entry name" value="Diphthamide_syn"/>
    <property type="match status" value="1"/>
</dbReference>
<evidence type="ECO:0000256" key="7">
    <source>
        <dbReference type="ARBA" id="ARBA00023004"/>
    </source>
</evidence>
<evidence type="ECO:0000313" key="12">
    <source>
        <dbReference type="Proteomes" id="UP000632195"/>
    </source>
</evidence>
<proteinExistence type="inferred from homology"/>
<dbReference type="InterPro" id="IPR016435">
    <property type="entry name" value="DPH1/DPH2"/>
</dbReference>
<organism evidence="11 12">
    <name type="scientific">Thermogymnomonas acidicola</name>
    <dbReference type="NCBI Taxonomy" id="399579"/>
    <lineage>
        <taxon>Archaea</taxon>
        <taxon>Methanobacteriati</taxon>
        <taxon>Thermoplasmatota</taxon>
        <taxon>Thermoplasmata</taxon>
        <taxon>Thermoplasmatales</taxon>
        <taxon>Thermogymnomonas</taxon>
    </lineage>
</organism>
<comment type="function">
    <text evidence="10">Catalyzes the first step of diphthamide biosynthesis, i.e. the transfer of the 3-amino-3-carboxypropyl group from S-adenosyl-L-methionine (SAM) to the C2 position of the imidazole ring of the target histidine residue in translation elongation factor 2 (EF-2).</text>
</comment>
<evidence type="ECO:0000313" key="11">
    <source>
        <dbReference type="EMBL" id="GGM68125.1"/>
    </source>
</evidence>
<keyword evidence="6 10" id="KW-0479">Metal-binding</keyword>
<evidence type="ECO:0000256" key="3">
    <source>
        <dbReference type="ARBA" id="ARBA00012221"/>
    </source>
</evidence>
<dbReference type="NCBIfam" id="TIGR03682">
    <property type="entry name" value="arCOG04112"/>
    <property type="match status" value="1"/>
</dbReference>
<dbReference type="EMBL" id="BMNY01000001">
    <property type="protein sequence ID" value="GGM68125.1"/>
    <property type="molecule type" value="Genomic_DNA"/>
</dbReference>
<reference evidence="11" key="2">
    <citation type="submission" date="2022-09" db="EMBL/GenBank/DDBJ databases">
        <authorList>
            <person name="Sun Q."/>
            <person name="Ohkuma M."/>
        </authorList>
    </citation>
    <scope>NUCLEOTIDE SEQUENCE</scope>
    <source>
        <strain evidence="11">JCM 13583</strain>
    </source>
</reference>
<dbReference type="GO" id="GO:0051539">
    <property type="term" value="F:4 iron, 4 sulfur cluster binding"/>
    <property type="evidence" value="ECO:0007669"/>
    <property type="project" value="UniProtKB-UniRule"/>
</dbReference>
<dbReference type="EC" id="2.5.1.108" evidence="3 10"/>
<gene>
    <name evidence="11" type="ORF">GCM10007108_02750</name>
</gene>
<evidence type="ECO:0000256" key="8">
    <source>
        <dbReference type="ARBA" id="ARBA00023014"/>
    </source>
</evidence>
<dbReference type="PANTHER" id="PTHR10762">
    <property type="entry name" value="DIPHTHAMIDE BIOSYNTHESIS PROTEIN"/>
    <property type="match status" value="1"/>
</dbReference>
<comment type="similarity">
    <text evidence="10">Belongs to the DPH1/DPH2 family.</text>
</comment>
<comment type="cofactor">
    <cofactor evidence="1 10">
        <name>[4Fe-4S] cluster</name>
        <dbReference type="ChEBI" id="CHEBI:49883"/>
    </cofactor>
</comment>
<comment type="caution">
    <text evidence="11">The sequence shown here is derived from an EMBL/GenBank/DDBJ whole genome shotgun (WGS) entry which is preliminary data.</text>
</comment>
<evidence type="ECO:0000256" key="2">
    <source>
        <dbReference type="ARBA" id="ARBA00005156"/>
    </source>
</evidence>
<keyword evidence="4 10" id="KW-0808">Transferase</keyword>
<sequence length="335" mass="36781">MIVSASNVQEAIQRAKDLGASKVLLQLPDGLKPRAFGIFSELSKHFSVVISSQSFYGACDVGSMDTYSRVDCIVQLGHTEIPNLRYPKPIIFIEHLYERDARIEASAFQILRSRGYSTVGLAFSVQYRQVAEGVREALEALGLRVLVGGVDGRMKYPGQVLGCNFSAIHSVQAMVDSIVVVSTGTFHALGAQLSTEKEVFIYDVSEGSLRSMREEADRFLRQRFAAISRAAGARKVCIVIDTKIGQYRPSLAAVVERQARESGKEVVTLATDEANPRDYENLMCDAVVFTGCPRVPIDDGGKFSMPVLTPQEFQMALGIKKGRYVLDEIVAVDTQ</sequence>
<reference evidence="11" key="1">
    <citation type="journal article" date="2014" name="Int. J. Syst. Evol. Microbiol.">
        <title>Complete genome sequence of Corynebacterium casei LMG S-19264T (=DSM 44701T), isolated from a smear-ripened cheese.</title>
        <authorList>
            <consortium name="US DOE Joint Genome Institute (JGI-PGF)"/>
            <person name="Walter F."/>
            <person name="Albersmeier A."/>
            <person name="Kalinowski J."/>
            <person name="Ruckert C."/>
        </authorList>
    </citation>
    <scope>NUCLEOTIDE SEQUENCE</scope>
    <source>
        <strain evidence="11">JCM 13583</strain>
    </source>
</reference>
<dbReference type="Gene3D" id="3.40.50.11850">
    <property type="entry name" value="Diphthamide synthesis DPH1/DPH2 domain 2"/>
    <property type="match status" value="1"/>
</dbReference>
<dbReference type="InterPro" id="IPR022428">
    <property type="entry name" value="Dph2_arc"/>
</dbReference>
<evidence type="ECO:0000256" key="9">
    <source>
        <dbReference type="ARBA" id="ARBA00048403"/>
    </source>
</evidence>
<keyword evidence="10" id="KW-0004">4Fe-4S</keyword>
<dbReference type="InterPro" id="IPR035435">
    <property type="entry name" value="DPH1/DPH2_euk_archaea"/>
</dbReference>
<dbReference type="GO" id="GO:0090560">
    <property type="term" value="F:2-(3-amino-3-carboxypropyl)histidine synthase activity"/>
    <property type="evidence" value="ECO:0007669"/>
    <property type="project" value="UniProtKB-UniRule"/>
</dbReference>
<dbReference type="Gene3D" id="3.40.50.11840">
    <property type="entry name" value="Diphthamide synthesis DPH1/DPH2 domain 1"/>
    <property type="match status" value="1"/>
</dbReference>
<dbReference type="Proteomes" id="UP000632195">
    <property type="component" value="Unassembled WGS sequence"/>
</dbReference>
<protein>
    <recommendedName>
        <fullName evidence="3 10">2-(3-amino-3-carboxypropyl)histidine synthase</fullName>
        <ecNumber evidence="3 10">2.5.1.108</ecNumber>
    </recommendedName>
</protein>
<evidence type="ECO:0000256" key="5">
    <source>
        <dbReference type="ARBA" id="ARBA00022691"/>
    </source>
</evidence>
<evidence type="ECO:0000256" key="1">
    <source>
        <dbReference type="ARBA" id="ARBA00001966"/>
    </source>
</evidence>
<keyword evidence="5 10" id="KW-0949">S-adenosyl-L-methionine</keyword>
<dbReference type="InterPro" id="IPR042265">
    <property type="entry name" value="DPH1/DPH2_3"/>
</dbReference>
<dbReference type="NCBIfam" id="TIGR00322">
    <property type="entry name" value="diphth2_R"/>
    <property type="match status" value="1"/>
</dbReference>
<name>A0AA37BQ14_9ARCH</name>
<dbReference type="RefSeq" id="WP_229657418.1">
    <property type="nucleotide sequence ID" value="NZ_BMNY01000001.1"/>
</dbReference>
<dbReference type="AlphaFoldDB" id="A0AA37BQ14"/>
<evidence type="ECO:0000256" key="10">
    <source>
        <dbReference type="PIRNR" id="PIRNR004967"/>
    </source>
</evidence>
<dbReference type="Gene3D" id="3.40.50.11860">
    <property type="entry name" value="Diphthamide synthesis DPH1/DPH2 domain 3"/>
    <property type="match status" value="1"/>
</dbReference>
<evidence type="ECO:0000256" key="4">
    <source>
        <dbReference type="ARBA" id="ARBA00022679"/>
    </source>
</evidence>
<keyword evidence="7 10" id="KW-0408">Iron</keyword>
<dbReference type="GO" id="GO:0017183">
    <property type="term" value="P:protein histidyl modification to diphthamide"/>
    <property type="evidence" value="ECO:0007669"/>
    <property type="project" value="UniProtKB-UniRule"/>
</dbReference>
<dbReference type="InterPro" id="IPR042263">
    <property type="entry name" value="DPH1/DPH2_1"/>
</dbReference>
<dbReference type="PIRSF" id="PIRSF004967">
    <property type="entry name" value="DPH1"/>
    <property type="match status" value="1"/>
</dbReference>